<feature type="compositionally biased region" description="Polar residues" evidence="1">
    <location>
        <begin position="59"/>
        <end position="79"/>
    </location>
</feature>
<organism evidence="2 3">
    <name type="scientific">Artemisia annua</name>
    <name type="common">Sweet wormwood</name>
    <dbReference type="NCBI Taxonomy" id="35608"/>
    <lineage>
        <taxon>Eukaryota</taxon>
        <taxon>Viridiplantae</taxon>
        <taxon>Streptophyta</taxon>
        <taxon>Embryophyta</taxon>
        <taxon>Tracheophyta</taxon>
        <taxon>Spermatophyta</taxon>
        <taxon>Magnoliopsida</taxon>
        <taxon>eudicotyledons</taxon>
        <taxon>Gunneridae</taxon>
        <taxon>Pentapetalae</taxon>
        <taxon>asterids</taxon>
        <taxon>campanulids</taxon>
        <taxon>Asterales</taxon>
        <taxon>Asteraceae</taxon>
        <taxon>Asteroideae</taxon>
        <taxon>Anthemideae</taxon>
        <taxon>Artemisiinae</taxon>
        <taxon>Artemisia</taxon>
    </lineage>
</organism>
<evidence type="ECO:0000313" key="2">
    <source>
        <dbReference type="EMBL" id="PWA50838.1"/>
    </source>
</evidence>
<dbReference type="EMBL" id="PKPP01008387">
    <property type="protein sequence ID" value="PWA50838.1"/>
    <property type="molecule type" value="Genomic_DNA"/>
</dbReference>
<feature type="region of interest" description="Disordered" evidence="1">
    <location>
        <begin position="1"/>
        <end position="90"/>
    </location>
</feature>
<comment type="caution">
    <text evidence="2">The sequence shown here is derived from an EMBL/GenBank/DDBJ whole genome shotgun (WGS) entry which is preliminary data.</text>
</comment>
<feature type="compositionally biased region" description="Basic and acidic residues" evidence="1">
    <location>
        <begin position="138"/>
        <end position="152"/>
    </location>
</feature>
<sequence length="158" mass="17137">MSSSKPDNINISSDSSSAQSASSGWNNYFPPNPSTASSNKGKKKVRERTPSEDLPTPPSYVNDSGSSDLNSMPSYVSSYHSDDEEQTHPPPLAVMLTSELVMAVSSMSRIPVPVNPQPRPKPGKQVLGLPNKQVWNAIKDRGIHKSKPDFKGKGKRSM</sequence>
<feature type="region of interest" description="Disordered" evidence="1">
    <location>
        <begin position="111"/>
        <end position="130"/>
    </location>
</feature>
<protein>
    <submittedName>
        <fullName evidence="2">Uncharacterized protein</fullName>
    </submittedName>
</protein>
<reference evidence="2 3" key="1">
    <citation type="journal article" date="2018" name="Mol. Plant">
        <title>The genome of Artemisia annua provides insight into the evolution of Asteraceae family and artemisinin biosynthesis.</title>
        <authorList>
            <person name="Shen Q."/>
            <person name="Zhang L."/>
            <person name="Liao Z."/>
            <person name="Wang S."/>
            <person name="Yan T."/>
            <person name="Shi P."/>
            <person name="Liu M."/>
            <person name="Fu X."/>
            <person name="Pan Q."/>
            <person name="Wang Y."/>
            <person name="Lv Z."/>
            <person name="Lu X."/>
            <person name="Zhang F."/>
            <person name="Jiang W."/>
            <person name="Ma Y."/>
            <person name="Chen M."/>
            <person name="Hao X."/>
            <person name="Li L."/>
            <person name="Tang Y."/>
            <person name="Lv G."/>
            <person name="Zhou Y."/>
            <person name="Sun X."/>
            <person name="Brodelius P.E."/>
            <person name="Rose J.K.C."/>
            <person name="Tang K."/>
        </authorList>
    </citation>
    <scope>NUCLEOTIDE SEQUENCE [LARGE SCALE GENOMIC DNA]</scope>
    <source>
        <strain evidence="3">cv. Huhao1</strain>
        <tissue evidence="2">Leaf</tissue>
    </source>
</reference>
<evidence type="ECO:0000256" key="1">
    <source>
        <dbReference type="SAM" id="MobiDB-lite"/>
    </source>
</evidence>
<feature type="region of interest" description="Disordered" evidence="1">
    <location>
        <begin position="137"/>
        <end position="158"/>
    </location>
</feature>
<accession>A0A2U1LPB8</accession>
<dbReference type="AlphaFoldDB" id="A0A2U1LPB8"/>
<evidence type="ECO:0000313" key="3">
    <source>
        <dbReference type="Proteomes" id="UP000245207"/>
    </source>
</evidence>
<proteinExistence type="predicted"/>
<dbReference type="Proteomes" id="UP000245207">
    <property type="component" value="Unassembled WGS sequence"/>
</dbReference>
<gene>
    <name evidence="2" type="ORF">CTI12_AA430860</name>
</gene>
<keyword evidence="3" id="KW-1185">Reference proteome</keyword>
<feature type="compositionally biased region" description="Low complexity" evidence="1">
    <location>
        <begin position="1"/>
        <end position="23"/>
    </location>
</feature>
<name>A0A2U1LPB8_ARTAN</name>